<proteinExistence type="predicted"/>
<organism evidence="1 2">
    <name type="scientific">Meloidogyne javanica</name>
    <name type="common">Root-knot nematode worm</name>
    <dbReference type="NCBI Taxonomy" id="6303"/>
    <lineage>
        <taxon>Eukaryota</taxon>
        <taxon>Metazoa</taxon>
        <taxon>Ecdysozoa</taxon>
        <taxon>Nematoda</taxon>
        <taxon>Chromadorea</taxon>
        <taxon>Rhabditida</taxon>
        <taxon>Tylenchina</taxon>
        <taxon>Tylenchomorpha</taxon>
        <taxon>Tylenchoidea</taxon>
        <taxon>Meloidogynidae</taxon>
        <taxon>Meloidogyninae</taxon>
        <taxon>Meloidogyne</taxon>
        <taxon>Meloidogyne incognita group</taxon>
    </lineage>
</organism>
<dbReference type="WBParaSite" id="scaffold13508_cov524.g16905">
    <property type="protein sequence ID" value="scaffold13508_cov524.g16905"/>
    <property type="gene ID" value="scaffold13508_cov524.g16905"/>
</dbReference>
<protein>
    <submittedName>
        <fullName evidence="2">Uncharacterized protein</fullName>
    </submittedName>
</protein>
<name>A0A915LL21_MELJA</name>
<reference evidence="2" key="1">
    <citation type="submission" date="2022-11" db="UniProtKB">
        <authorList>
            <consortium name="WormBaseParasite"/>
        </authorList>
    </citation>
    <scope>IDENTIFICATION</scope>
</reference>
<dbReference type="AlphaFoldDB" id="A0A915LL21"/>
<dbReference type="Proteomes" id="UP000887561">
    <property type="component" value="Unplaced"/>
</dbReference>
<evidence type="ECO:0000313" key="2">
    <source>
        <dbReference type="WBParaSite" id="scaffold13508_cov524.g16905"/>
    </source>
</evidence>
<accession>A0A915LL21</accession>
<keyword evidence="1" id="KW-1185">Reference proteome</keyword>
<evidence type="ECO:0000313" key="1">
    <source>
        <dbReference type="Proteomes" id="UP000887561"/>
    </source>
</evidence>
<sequence length="96" mass="11457">MHWLLHMVEFSKKYKWIGLLSDQCLESLHAKFNSLVSRYQNTADKSLALERMVRHQSLWNFIYDYKKFKIEEDDLDDDSELIACENDKENVSPSIN</sequence>